<evidence type="ECO:0000313" key="1">
    <source>
        <dbReference type="EMBL" id="KAH7908498.1"/>
    </source>
</evidence>
<comment type="caution">
    <text evidence="1">The sequence shown here is derived from an EMBL/GenBank/DDBJ whole genome shotgun (WGS) entry which is preliminary data.</text>
</comment>
<dbReference type="Proteomes" id="UP000790377">
    <property type="component" value="Unassembled WGS sequence"/>
</dbReference>
<sequence length="356" mass="39147">MNMENTDWDFVLQFVSEPVEQDHPDKQGSERPLAVPTQVPTPPESFTDSPVDNDTPTDENTLVSVSTTFFPGAQNHHLPPDIVLLSSDSVFFYVHSHVLLGASDNGFNSLLPAFTKPRSGQMGPVILVPESSAVLNIVLHTVYDMSCSHYSPSFESLAAAVQTLQTHGISLNRHIAPSTPLHALLLSHAPLRPLELYALAASYDLYDLAVPTSSHLLSFSLASLTDEMADQIGPRYLKRLFFLHFGRSDALKRLLLPPPHPHAPTSSCDFAEQKKLTRAWALASAYLAWDARPGLFSFTYSASFAVINVLLDLSTSTMESALGPLGEQLSCDLCRKALQDRLKNLIVQWSVVKRTI</sequence>
<evidence type="ECO:0000313" key="2">
    <source>
        <dbReference type="Proteomes" id="UP000790377"/>
    </source>
</evidence>
<accession>A0ACB8A5X6</accession>
<gene>
    <name evidence="1" type="ORF">BJ138DRAFT_350668</name>
</gene>
<name>A0ACB8A5X6_9AGAM</name>
<proteinExistence type="predicted"/>
<organism evidence="1 2">
    <name type="scientific">Hygrophoropsis aurantiaca</name>
    <dbReference type="NCBI Taxonomy" id="72124"/>
    <lineage>
        <taxon>Eukaryota</taxon>
        <taxon>Fungi</taxon>
        <taxon>Dikarya</taxon>
        <taxon>Basidiomycota</taxon>
        <taxon>Agaricomycotina</taxon>
        <taxon>Agaricomycetes</taxon>
        <taxon>Agaricomycetidae</taxon>
        <taxon>Boletales</taxon>
        <taxon>Coniophorineae</taxon>
        <taxon>Hygrophoropsidaceae</taxon>
        <taxon>Hygrophoropsis</taxon>
    </lineage>
</organism>
<reference evidence="1" key="1">
    <citation type="journal article" date="2021" name="New Phytol.">
        <title>Evolutionary innovations through gain and loss of genes in the ectomycorrhizal Boletales.</title>
        <authorList>
            <person name="Wu G."/>
            <person name="Miyauchi S."/>
            <person name="Morin E."/>
            <person name="Kuo A."/>
            <person name="Drula E."/>
            <person name="Varga T."/>
            <person name="Kohler A."/>
            <person name="Feng B."/>
            <person name="Cao Y."/>
            <person name="Lipzen A."/>
            <person name="Daum C."/>
            <person name="Hundley H."/>
            <person name="Pangilinan J."/>
            <person name="Johnson J."/>
            <person name="Barry K."/>
            <person name="LaButti K."/>
            <person name="Ng V."/>
            <person name="Ahrendt S."/>
            <person name="Min B."/>
            <person name="Choi I.G."/>
            <person name="Park H."/>
            <person name="Plett J.M."/>
            <person name="Magnuson J."/>
            <person name="Spatafora J.W."/>
            <person name="Nagy L.G."/>
            <person name="Henrissat B."/>
            <person name="Grigoriev I.V."/>
            <person name="Yang Z.L."/>
            <person name="Xu J."/>
            <person name="Martin F.M."/>
        </authorList>
    </citation>
    <scope>NUCLEOTIDE SEQUENCE</scope>
    <source>
        <strain evidence="1">ATCC 28755</strain>
    </source>
</reference>
<dbReference type="EMBL" id="MU267818">
    <property type="protein sequence ID" value="KAH7908498.1"/>
    <property type="molecule type" value="Genomic_DNA"/>
</dbReference>
<protein>
    <submittedName>
        <fullName evidence="1">Uncharacterized protein</fullName>
    </submittedName>
</protein>
<keyword evidence="2" id="KW-1185">Reference proteome</keyword>